<evidence type="ECO:0000256" key="1">
    <source>
        <dbReference type="SAM" id="MobiDB-lite"/>
    </source>
</evidence>
<dbReference type="InterPro" id="IPR023393">
    <property type="entry name" value="START-like_dom_sf"/>
</dbReference>
<dbReference type="Gene3D" id="3.30.530.20">
    <property type="match status" value="2"/>
</dbReference>
<dbReference type="VEuPathDB" id="FungiDB:PC110_g6831"/>
<dbReference type="Proteomes" id="UP000735874">
    <property type="component" value="Unassembled WGS sequence"/>
</dbReference>
<feature type="region of interest" description="Disordered" evidence="1">
    <location>
        <begin position="763"/>
        <end position="797"/>
    </location>
</feature>
<feature type="compositionally biased region" description="Polar residues" evidence="1">
    <location>
        <begin position="422"/>
        <end position="432"/>
    </location>
</feature>
<evidence type="ECO:0008006" key="4">
    <source>
        <dbReference type="Google" id="ProtNLM"/>
    </source>
</evidence>
<evidence type="ECO:0000313" key="2">
    <source>
        <dbReference type="EMBL" id="KAG2858674.1"/>
    </source>
</evidence>
<reference evidence="2" key="1">
    <citation type="submission" date="2018-10" db="EMBL/GenBank/DDBJ databases">
        <title>Effector identification in a new, highly contiguous assembly of the strawberry crown rot pathogen Phytophthora cactorum.</title>
        <authorList>
            <person name="Armitage A.D."/>
            <person name="Nellist C.F."/>
            <person name="Bates H."/>
            <person name="Vickerstaff R.J."/>
            <person name="Harrison R.J."/>
        </authorList>
    </citation>
    <scope>NUCLEOTIDE SEQUENCE</scope>
    <source>
        <strain evidence="2">15-7</strain>
    </source>
</reference>
<proteinExistence type="predicted"/>
<comment type="caution">
    <text evidence="2">The sequence shown here is derived from an EMBL/GenBank/DDBJ whole genome shotgun (WGS) entry which is preliminary data.</text>
</comment>
<protein>
    <recommendedName>
        <fullName evidence="4">START-like domain</fullName>
    </recommendedName>
</protein>
<gene>
    <name evidence="2" type="ORF">PC113_g9610</name>
</gene>
<sequence length="916" mass="102004">MGGKKRYVMNPFPSMELSAGDKVQLQKTANGFLVECLHSYEMFLKEGGHNVDERRWKPLKTRENLRLFLEREVRTTTDGNHSMMNEASEQAGTPVSLCIGKMQGTLDDVVFGTVSTTSEDMCFNATYVDELTGAAVLATVVEPTIEDPLTTLALKWQELDLLLHSNKRDFVFMEATGFTQLGNGERVGYRLMYSIGFPQTPELPNRVRATVNVFFLYRQEHDQCVEIYASGVVANGSSVESFLVTASAMKFFTALKFAHCGEMKKLTWLMHRRYALDKQRGAPISEGECVNCGIPISSKIFGKFGRSRDSCKLCHCLVCGTCRVKKRLNFVTLEMTFEERKTSFCPSCIKEAFEINTADAARAQIAGNNSQYAFHSGTDYSFASSSDSERTVRSTLVRRYQRAALPSASSDSHAAFRHRHQSQLQEEPSNSPSSTIILTALTVTDPMPAWGPSPFEPLQLSVENAAKLGEIARVFVQDSMRSYEKYLYEDQRRLDERRWKLTKQRDGVQVYVEQPLKERRKVGGASQDELEREYRRQLQCTAAGEKVTAAAAASLADLPLLLAVGTIAGTLDDAMYGAVNSTLDAMRIKSSYVGDNMADGAVLATIVEPSPSDPFHSLTVKWMENEQLHVLKPVVKNRDFVYLEVTGLAELDTGERVGYHLLHSVNFPQTPELEGRVRANLSVGALYRQEREGLVDVYVRAILNPCGSIIRSLVVRSVADAIISVTEIAECAQKKKLAWLAKTSRENRRRRVMQTAVAAVVEANRTNSPTAQSNVTSTTSSSATTRPSVPLPVSETPASTSAMEKCTSCQKRSVHRSPSGSLVNTYDKRLDRNRCKLCYKFVCSSCRVKHKLTFMKPQGGLLRRDLRFCGRCVDRARAADTMAIASEELASRYEFSEFYQSLSPRFNGSSGRSIGI</sequence>
<accession>A0A8T0Z9Z9</accession>
<dbReference type="PANTHER" id="PTHR13510">
    <property type="entry name" value="FYVE-FINGER-CONTAINING RAB5 EFFECTOR PROTEIN RABENOSYN-5-RELATED"/>
    <property type="match status" value="1"/>
</dbReference>
<name>A0A8T0Z9Z9_9STRA</name>
<evidence type="ECO:0000313" key="3">
    <source>
        <dbReference type="Proteomes" id="UP000735874"/>
    </source>
</evidence>
<organism evidence="2 3">
    <name type="scientific">Phytophthora cactorum</name>
    <dbReference type="NCBI Taxonomy" id="29920"/>
    <lineage>
        <taxon>Eukaryota</taxon>
        <taxon>Sar</taxon>
        <taxon>Stramenopiles</taxon>
        <taxon>Oomycota</taxon>
        <taxon>Peronosporomycetes</taxon>
        <taxon>Peronosporales</taxon>
        <taxon>Peronosporaceae</taxon>
        <taxon>Phytophthora</taxon>
    </lineage>
</organism>
<dbReference type="InterPro" id="IPR052727">
    <property type="entry name" value="Rab4/Rab5_effector"/>
</dbReference>
<dbReference type="VEuPathDB" id="FungiDB:PC110_g6830"/>
<feature type="region of interest" description="Disordered" evidence="1">
    <location>
        <begin position="405"/>
        <end position="432"/>
    </location>
</feature>
<feature type="compositionally biased region" description="Low complexity" evidence="1">
    <location>
        <begin position="770"/>
        <end position="788"/>
    </location>
</feature>
<dbReference type="AlphaFoldDB" id="A0A8T0Z9Z9"/>
<dbReference type="EMBL" id="RCMG01000243">
    <property type="protein sequence ID" value="KAG2858674.1"/>
    <property type="molecule type" value="Genomic_DNA"/>
</dbReference>
<dbReference type="PANTHER" id="PTHR13510:SF44">
    <property type="entry name" value="RABENOSYN-5"/>
    <property type="match status" value="1"/>
</dbReference>